<evidence type="ECO:0000313" key="4">
    <source>
        <dbReference type="Proteomes" id="UP000694920"/>
    </source>
</evidence>
<evidence type="ECO:0000259" key="3">
    <source>
        <dbReference type="PROSITE" id="PS50940"/>
    </source>
</evidence>
<name>A0AAJ7R9B7_CEPCN</name>
<dbReference type="InterPro" id="IPR052976">
    <property type="entry name" value="Scoloptoxin-like"/>
</dbReference>
<dbReference type="Gene3D" id="2.170.140.10">
    <property type="entry name" value="Chitin binding domain"/>
    <property type="match status" value="1"/>
</dbReference>
<evidence type="ECO:0000313" key="7">
    <source>
        <dbReference type="RefSeq" id="XP_024936377.1"/>
    </source>
</evidence>
<organism evidence="4 7">
    <name type="scientific">Cephus cinctus</name>
    <name type="common">Wheat stem sawfly</name>
    <dbReference type="NCBI Taxonomy" id="211228"/>
    <lineage>
        <taxon>Eukaryota</taxon>
        <taxon>Metazoa</taxon>
        <taxon>Ecdysozoa</taxon>
        <taxon>Arthropoda</taxon>
        <taxon>Hexapoda</taxon>
        <taxon>Insecta</taxon>
        <taxon>Pterygota</taxon>
        <taxon>Neoptera</taxon>
        <taxon>Endopterygota</taxon>
        <taxon>Hymenoptera</taxon>
        <taxon>Cephoidea</taxon>
        <taxon>Cephidae</taxon>
        <taxon>Cephus</taxon>
    </lineage>
</organism>
<dbReference type="Proteomes" id="UP000694920">
    <property type="component" value="Unplaced"/>
</dbReference>
<feature type="compositionally biased region" description="Polar residues" evidence="1">
    <location>
        <begin position="213"/>
        <end position="264"/>
    </location>
</feature>
<proteinExistence type="predicted"/>
<feature type="region of interest" description="Disordered" evidence="1">
    <location>
        <begin position="1437"/>
        <end position="1469"/>
    </location>
</feature>
<feature type="compositionally biased region" description="Low complexity" evidence="1">
    <location>
        <begin position="291"/>
        <end position="306"/>
    </location>
</feature>
<feature type="compositionally biased region" description="Polar residues" evidence="1">
    <location>
        <begin position="1350"/>
        <end position="1379"/>
    </location>
</feature>
<feature type="region of interest" description="Disordered" evidence="1">
    <location>
        <begin position="1350"/>
        <end position="1380"/>
    </location>
</feature>
<feature type="region of interest" description="Disordered" evidence="1">
    <location>
        <begin position="1657"/>
        <end position="1727"/>
    </location>
</feature>
<feature type="compositionally biased region" description="Low complexity" evidence="1">
    <location>
        <begin position="1675"/>
        <end position="1692"/>
    </location>
</feature>
<feature type="compositionally biased region" description="Polar residues" evidence="1">
    <location>
        <begin position="540"/>
        <end position="551"/>
    </location>
</feature>
<feature type="compositionally biased region" description="Polar residues" evidence="1">
    <location>
        <begin position="358"/>
        <end position="376"/>
    </location>
</feature>
<feature type="compositionally biased region" description="Acidic residues" evidence="1">
    <location>
        <begin position="958"/>
        <end position="971"/>
    </location>
</feature>
<dbReference type="PROSITE" id="PS50940">
    <property type="entry name" value="CHIT_BIND_II"/>
    <property type="match status" value="1"/>
</dbReference>
<dbReference type="SMART" id="SM00494">
    <property type="entry name" value="ChtBD2"/>
    <property type="match status" value="1"/>
</dbReference>
<feature type="region of interest" description="Disordered" evidence="1">
    <location>
        <begin position="1019"/>
        <end position="1098"/>
    </location>
</feature>
<feature type="compositionally biased region" description="Polar residues" evidence="1">
    <location>
        <begin position="323"/>
        <end position="338"/>
    </location>
</feature>
<gene>
    <name evidence="5 6 7" type="primary">LOC107263233</name>
</gene>
<feature type="compositionally biased region" description="Polar residues" evidence="1">
    <location>
        <begin position="561"/>
        <end position="584"/>
    </location>
</feature>
<feature type="signal peptide" evidence="2">
    <location>
        <begin position="1"/>
        <end position="18"/>
    </location>
</feature>
<dbReference type="InterPro" id="IPR002557">
    <property type="entry name" value="Chitin-bd_dom"/>
</dbReference>
<feature type="region of interest" description="Disordered" evidence="1">
    <location>
        <begin position="948"/>
        <end position="985"/>
    </location>
</feature>
<feature type="region of interest" description="Disordered" evidence="1">
    <location>
        <begin position="654"/>
        <end position="723"/>
    </location>
</feature>
<dbReference type="GO" id="GO:0008061">
    <property type="term" value="F:chitin binding"/>
    <property type="evidence" value="ECO:0007669"/>
    <property type="project" value="InterPro"/>
</dbReference>
<feature type="region of interest" description="Disordered" evidence="1">
    <location>
        <begin position="197"/>
        <end position="309"/>
    </location>
</feature>
<feature type="compositionally biased region" description="Low complexity" evidence="1">
    <location>
        <begin position="1288"/>
        <end position="1301"/>
    </location>
</feature>
<feature type="region of interest" description="Disordered" evidence="1">
    <location>
        <begin position="538"/>
        <end position="618"/>
    </location>
</feature>
<dbReference type="PANTHER" id="PTHR22933:SF42">
    <property type="entry name" value="FI18455P1-RELATED"/>
    <property type="match status" value="1"/>
</dbReference>
<feature type="region of interest" description="Disordered" evidence="1">
    <location>
        <begin position="323"/>
        <end position="379"/>
    </location>
</feature>
<feature type="region of interest" description="Disordered" evidence="1">
    <location>
        <begin position="847"/>
        <end position="869"/>
    </location>
</feature>
<feature type="compositionally biased region" description="Polar residues" evidence="1">
    <location>
        <begin position="698"/>
        <end position="723"/>
    </location>
</feature>
<feature type="region of interest" description="Disordered" evidence="1">
    <location>
        <begin position="890"/>
        <end position="918"/>
    </location>
</feature>
<accession>A0AAJ7R9B7</accession>
<feature type="compositionally biased region" description="Polar residues" evidence="1">
    <location>
        <begin position="1449"/>
        <end position="1469"/>
    </location>
</feature>
<dbReference type="GeneID" id="107263233"/>
<dbReference type="Pfam" id="PF01607">
    <property type="entry name" value="CBM_14"/>
    <property type="match status" value="1"/>
</dbReference>
<feature type="domain" description="Chitin-binding type-2" evidence="3">
    <location>
        <begin position="110"/>
        <end position="167"/>
    </location>
</feature>
<reference evidence="5 6" key="1">
    <citation type="submission" date="2025-04" db="UniProtKB">
        <authorList>
            <consortium name="RefSeq"/>
        </authorList>
    </citation>
    <scope>IDENTIFICATION</scope>
</reference>
<evidence type="ECO:0000256" key="2">
    <source>
        <dbReference type="SAM" id="SignalP"/>
    </source>
</evidence>
<feature type="compositionally biased region" description="Basic and acidic residues" evidence="1">
    <location>
        <begin position="897"/>
        <end position="918"/>
    </location>
</feature>
<feature type="compositionally biased region" description="Low complexity" evidence="1">
    <location>
        <begin position="1089"/>
        <end position="1098"/>
    </location>
</feature>
<feature type="chain" id="PRO_5044709098" evidence="2">
    <location>
        <begin position="19"/>
        <end position="1754"/>
    </location>
</feature>
<dbReference type="RefSeq" id="XP_024936376.1">
    <property type="nucleotide sequence ID" value="XM_025080608.1"/>
</dbReference>
<evidence type="ECO:0000256" key="1">
    <source>
        <dbReference type="SAM" id="MobiDB-lite"/>
    </source>
</evidence>
<dbReference type="InterPro" id="IPR036508">
    <property type="entry name" value="Chitin-bd_dom_sf"/>
</dbReference>
<dbReference type="CTD" id="40868"/>
<feature type="compositionally biased region" description="Basic and acidic residues" evidence="1">
    <location>
        <begin position="197"/>
        <end position="212"/>
    </location>
</feature>
<feature type="compositionally biased region" description="Basic and acidic residues" evidence="1">
    <location>
        <begin position="587"/>
        <end position="605"/>
    </location>
</feature>
<dbReference type="GO" id="GO:0005576">
    <property type="term" value="C:extracellular region"/>
    <property type="evidence" value="ECO:0007669"/>
    <property type="project" value="InterPro"/>
</dbReference>
<evidence type="ECO:0000313" key="5">
    <source>
        <dbReference type="RefSeq" id="XP_015585671.1"/>
    </source>
</evidence>
<sequence>MGPEFLLFLCVAANLALGHRGTKASHGEEKARLPEFLTELDLASLEASEEDVEELKKIVKRLAPEKNGEYQVYQVFFGNEDLLKEWLKGAGVMGQPGVDFPVLTTIPRTAFSCRGLKGGYYADLETNCQVFHICDNGRKISFLCPNGTIFQQSQLICDWWFKVDCGKSVELYEQSAEQLAQDERRRAEVRKMNSEFHRAAGSEDGPASHRETQNSNYDGRQNGRTNPFGQSANGPNQIQSDQQGNKSNEPFGQKYPFNTQSSGRTGTGNGDEGVVAGRTGENYNKNEESQSSNDNFNSYNGNSNDYRSGQQNQLVESQNVKGNQFGNYNQRNGKNKNPQDYYGSSADQNAQRDEKQNARSSKSRIISGNNLNSPVQRVTPLYTETTTFRTTTGNPVKEYQQLAESAAFASSRGNRYNKAYSSNQFNNFYTNRVPSTENFQQESSAALPGKEINGRPLFGAHPGIPAYPFPTFAPIYKPRTTAGTVSAYENQPQTTTQKAYLAGNNYYREDSVSQTTYSSLDTVTATAYPKISETVVPYGNSENYQQSTQNPEAYKDGSESIDPSTQRPYVNTETYRQSSVNGVTTRAFEDRKNSSEDSEIGRDYNEASGTFSTERPYLNTESYRQEAVTLSTNGDTVAQNYGEKSNSQASLVYHENTSATSSATEKSSQPEGNGQWSGPTSSTKDTLGTRQDYRANAISASTEKPFRGTQSYQESTVTSATSSPYDKSFTYRQGKIFSTLGPYVPFTKNYAYSTTTTTTTQKPPAYTATVPTYSSTGSVYRNTQNNLVARERGNYLPTTRSRATYLPEKTTETPAYLPNNLGFERRPLTEQEHAIDMLHSLQDLEGSTSLNRHNNNSNSRSGLNIPASSGPSTLHSLALYFATATDKFDSNEAEDDPAVKIESKSNVDDEPVQKDKSNADLPKTLLTEHTITSYTELFNLNNALDNSTGTENRFGESGVEDDASTENENDLDLQQSEGPLSGARKTNNTKLRELAQVFTHALSAYLQDPDTFKKVLTEIRPTEPPPSSTSDEVTETTTFYPTTSEDYSSVTKEKDEVLDFSDVTKASRRRRPTTPYPTTTQNSNLPGETTYQTSYTSTGDYYTTSSDNQYSTASPSLATDVSFEGPQNGYYGSPEEPVGNSFAFEVNHAFETSNDNNGIRNYDTGPAGPVDPTGPDGTYENYFPTGSSSSVNNRFGGFQNNSINTPEPYGKYVKPFDATPISDNYVASSTPSSYVKGSSVQENINPLSSNLPNDELTAPFYTSYDEPGNGVTPRAFDADVSNSLAAGTKSSSTTPLSRKSSQVSSGREPQRINYYETTVSPWRNKDESLITAGSLYTNYRNRYNEITTENSKATETPPISSTTLVQTGEPITSTSTAETTARPGTIVQDVPVTTMQSSGSTYSYTSQAMDDHWTSSPTVTKLWETTVYLDPNHINNGLSSDHKMDGPTLDSSATESAEYGTTPSTKDSLVTGATNGVTAQNYNNGDSSTTWKWTANSNDSPTTFTLLPTAYGKDVTGTPTPTYTTHSSITTTITSSVSSTNSVPQDSSAPSALPSRFNENAFNVTENEIIKAQEMFGNLNASSSNTLMRIMKQAENNSTVRQLVLLLINHCIGPTNKTTEEEKERLLNALLRMPVNEFSQGESTEILHGLNRLNLPAGRSRVSMRSNTKSRGRTSSRTSTTTTTSGTPPITTFRSKARRRFKSTTESPAILSRRSDDGYSGEAKNSLPLVSESASDNRALELLRSLYAIAAKWG</sequence>
<dbReference type="RefSeq" id="XP_015585671.1">
    <property type="nucleotide sequence ID" value="XM_015730185.2"/>
</dbReference>
<dbReference type="SUPFAM" id="SSF57625">
    <property type="entry name" value="Invertebrate chitin-binding proteins"/>
    <property type="match status" value="1"/>
</dbReference>
<feature type="compositionally biased region" description="Low complexity" evidence="1">
    <location>
        <begin position="1028"/>
        <end position="1043"/>
    </location>
</feature>
<feature type="compositionally biased region" description="Low complexity" evidence="1">
    <location>
        <begin position="847"/>
        <end position="864"/>
    </location>
</feature>
<feature type="region of interest" description="Disordered" evidence="1">
    <location>
        <begin position="1285"/>
        <end position="1312"/>
    </location>
</feature>
<dbReference type="KEGG" id="ccin:107263233"/>
<dbReference type="PANTHER" id="PTHR22933">
    <property type="entry name" value="FI18007P1-RELATED"/>
    <property type="match status" value="1"/>
</dbReference>
<keyword evidence="2" id="KW-0732">Signal</keyword>
<evidence type="ECO:0000313" key="6">
    <source>
        <dbReference type="RefSeq" id="XP_024936376.1"/>
    </source>
</evidence>
<protein>
    <submittedName>
        <fullName evidence="5 6">Uncharacterized threonine-rich GPI-anchored glycoprotein PJ4664.02 isoform X1</fullName>
    </submittedName>
</protein>
<dbReference type="RefSeq" id="XP_024936377.1">
    <property type="nucleotide sequence ID" value="XM_025080609.1"/>
</dbReference>
<feature type="compositionally biased region" description="Polar residues" evidence="1">
    <location>
        <begin position="665"/>
        <end position="689"/>
    </location>
</feature>
<keyword evidence="4" id="KW-1185">Reference proteome</keyword>
<feature type="compositionally biased region" description="Polar residues" evidence="1">
    <location>
        <begin position="972"/>
        <end position="985"/>
    </location>
</feature>